<keyword evidence="3" id="KW-1185">Reference proteome</keyword>
<reference evidence="2" key="1">
    <citation type="submission" date="2016-01" db="EMBL/GenBank/DDBJ databases">
        <authorList>
            <person name="Peeters C."/>
        </authorList>
    </citation>
    <scope>NUCLEOTIDE SEQUENCE [LARGE SCALE GENOMIC DNA]</scope>
    <source>
        <strain evidence="2">LMG 29317</strain>
    </source>
</reference>
<feature type="region of interest" description="Disordered" evidence="1">
    <location>
        <begin position="84"/>
        <end position="114"/>
    </location>
</feature>
<name>A0A158L6J0_9BURK</name>
<feature type="compositionally biased region" description="Basic and acidic residues" evidence="1">
    <location>
        <begin position="104"/>
        <end position="114"/>
    </location>
</feature>
<sequence>MTVEVHMPLVTLGVLPLGCAERRKTVGEMRIINSDGNAAYGNYSIELKENRAKSGRTFSVIAYPRHAGSTWDLVARAKTTRGGIAKTGDDTGLPLPGCNNIGKPDARESAKLRP</sequence>
<gene>
    <name evidence="2" type="ORF">AWB74_08510</name>
</gene>
<protein>
    <submittedName>
        <fullName evidence="2">Uncharacterized protein</fullName>
    </submittedName>
</protein>
<evidence type="ECO:0000313" key="3">
    <source>
        <dbReference type="Proteomes" id="UP000055019"/>
    </source>
</evidence>
<evidence type="ECO:0000256" key="1">
    <source>
        <dbReference type="SAM" id="MobiDB-lite"/>
    </source>
</evidence>
<organism evidence="2 3">
    <name type="scientific">Caballeronia arvi</name>
    <dbReference type="NCBI Taxonomy" id="1777135"/>
    <lineage>
        <taxon>Bacteria</taxon>
        <taxon>Pseudomonadati</taxon>
        <taxon>Pseudomonadota</taxon>
        <taxon>Betaproteobacteria</taxon>
        <taxon>Burkholderiales</taxon>
        <taxon>Burkholderiaceae</taxon>
        <taxon>Caballeronia</taxon>
    </lineage>
</organism>
<proteinExistence type="predicted"/>
<evidence type="ECO:0000313" key="2">
    <source>
        <dbReference type="EMBL" id="SAL88331.1"/>
    </source>
</evidence>
<accession>A0A158L6J0</accession>
<dbReference type="EMBL" id="FCOM02000125">
    <property type="protein sequence ID" value="SAL88331.1"/>
    <property type="molecule type" value="Genomic_DNA"/>
</dbReference>
<comment type="caution">
    <text evidence="2">The sequence shown here is derived from an EMBL/GenBank/DDBJ whole genome shotgun (WGS) entry which is preliminary data.</text>
</comment>
<dbReference type="Proteomes" id="UP000055019">
    <property type="component" value="Unassembled WGS sequence"/>
</dbReference>
<dbReference type="AlphaFoldDB" id="A0A158L6J0"/>